<sequence length="1058" mass="112272">MLLMYSYNENNCLKIKMLTITIMMALAPWKAIAVNDGTVMAGANQTITLTPGGQYTNTASTVVLDAYRTGGIISGNNVEIYADRTLYGATYTLLRAYGGGEIRLSNSTASLTSTTQSGSYHDRLFLAQDAGSLLNIANTSLWSYAYLGEVSNGASAVISNSTVSTGRGVKVTGTGSHLDINNDSDITIRGDSYGLDDTGIKVTGGATLNIENSRITVLDNGDDSSSSLPPNPAAITVSNALAPSDLATRATLNNLSIETRGYQSNAVTVTHGNVSAAMNNLTIVTRGLGSHGLYIDATANVASSLSNSSIETFGYSGVGAQVIDNTELTLDNIDITSHGYRSTGIIAAQRGSGLPQTTILTATDIDITMNGKDSIGVENTRSKTYLNDIRLTLRGDNSTAVSVGAYIYEATAHIDSLTAQVSGNNSTGMFLGGSPDIRFNQNSINMTGNNSHGLLVGYQTISSSSALPMVDSHIETRDGYAVRTINTDLNLDLTRSTLTGRSGGEAGTAISVEDNGAYQSGVVNVAANDNSHIFGDAVSRSANATALNIALNGSSTMTGRIVRGYSMALDETSRWNVTGDSDITSLMNTGTVAFTPPGENGVFKTITVGNYLGGGTLIMNTALGDDSSATDKLVVTGDTAGTTRLYVNNFHGSGTTTVNGIEVISVGGQSDGLFTLENRALAGAYEYFLHQDEGDWYLRSALAPEPEPEDPVEPEIPVNDPEEPESPEIPGNDTPVAPPSPAAETEQKPQIYRPEAGAYLANMAAANRLFSHTLKDREGRAQDSSIWLRQQAFRSKSQDGSGQLQMRGNSYVIQGGGELWSGQFSEQDRLGVGIMAGYGYSRGNTQSTKTHYDAKNSLHGYSVGTYATWYQNSESRNGLYIDSWLQYSTFRASVNGDGVASESYNISGLSGSLESGYRQPLHQSANGSLFITPQAQVIWSGIKADPHQEVNGTRVDGSAGTQTRLGLNLSYDTLNAQTRGKQLTVYGEVNWLHNTRNVNATLDNFRVEQAGSRNVGEVKLGLEGRVTDTLTLWTNLAHQVGTKSYSDTSANIGIKYHF</sequence>
<gene>
    <name evidence="4" type="ORF">EAJ18_21385</name>
</gene>
<dbReference type="Pfam" id="PF03797">
    <property type="entry name" value="Autotransporter"/>
    <property type="match status" value="1"/>
</dbReference>
<reference evidence="4 5" key="1">
    <citation type="journal article" date="2019" name="Science, e1252229">
        <title>Invertible promoters mediate bacterial phase variation, antibiotic resistance, and host adaptation in the gut.</title>
        <authorList>
            <person name="Jiang X."/>
            <person name="Hall A.B."/>
            <person name="Arthur T.D."/>
            <person name="Plichta D.R."/>
            <person name="Covington C.T."/>
            <person name="Poyet M."/>
            <person name="Crothers J."/>
            <person name="Moses P.L."/>
            <person name="Tolonen A.C."/>
            <person name="Vlamakis H."/>
            <person name="Alm E.J."/>
            <person name="Xavier R.J."/>
        </authorList>
    </citation>
    <scope>NUCLEOTIDE SEQUENCE [LARGE SCALE GENOMIC DNA]</scope>
    <source>
        <strain evidence="5">ca_0067</strain>
    </source>
</reference>
<dbReference type="Gene3D" id="2.40.128.130">
    <property type="entry name" value="Autotransporter beta-domain"/>
    <property type="match status" value="1"/>
</dbReference>
<proteinExistence type="predicted"/>
<dbReference type="SMART" id="SM00869">
    <property type="entry name" value="Autotransporter"/>
    <property type="match status" value="1"/>
</dbReference>
<keyword evidence="5" id="KW-1185">Reference proteome</keyword>
<dbReference type="InterPro" id="IPR006315">
    <property type="entry name" value="OM_autotransptr_brl_dom"/>
</dbReference>
<accession>A0ABY0HRI9</accession>
<dbReference type="SUPFAM" id="SSF51126">
    <property type="entry name" value="Pectin lyase-like"/>
    <property type="match status" value="1"/>
</dbReference>
<dbReference type="InterPro" id="IPR005546">
    <property type="entry name" value="Autotransporte_beta"/>
</dbReference>
<keyword evidence="2" id="KW-0732">Signal</keyword>
<dbReference type="InterPro" id="IPR012332">
    <property type="entry name" value="Autotransporter_pectin_lyase_C"/>
</dbReference>
<protein>
    <submittedName>
        <fullName evidence="4">Autotransporter outer membrane beta-barrel domain-containing protein</fullName>
    </submittedName>
</protein>
<dbReference type="Gene3D" id="2.160.20.20">
    <property type="match status" value="1"/>
</dbReference>
<dbReference type="Proteomes" id="UP000292985">
    <property type="component" value="Unassembled WGS sequence"/>
</dbReference>
<dbReference type="NCBIfam" id="TIGR01414">
    <property type="entry name" value="autotrans_barl"/>
    <property type="match status" value="1"/>
</dbReference>
<comment type="caution">
    <text evidence="4">The sequence shown here is derived from an EMBL/GenBank/DDBJ whole genome shotgun (WGS) entry which is preliminary data.</text>
</comment>
<dbReference type="PROSITE" id="PS51208">
    <property type="entry name" value="AUTOTRANSPORTER"/>
    <property type="match status" value="1"/>
</dbReference>
<dbReference type="PANTHER" id="PTHR12338">
    <property type="entry name" value="AUTOTRANSPORTER"/>
    <property type="match status" value="1"/>
</dbReference>
<dbReference type="InterPro" id="IPR036709">
    <property type="entry name" value="Autotransporte_beta_dom_sf"/>
</dbReference>
<feature type="chain" id="PRO_5046996254" evidence="2">
    <location>
        <begin position="34"/>
        <end position="1058"/>
    </location>
</feature>
<evidence type="ECO:0000256" key="2">
    <source>
        <dbReference type="SAM" id="SignalP"/>
    </source>
</evidence>
<evidence type="ECO:0000313" key="5">
    <source>
        <dbReference type="Proteomes" id="UP000292985"/>
    </source>
</evidence>
<organism evidence="4 5">
    <name type="scientific">Citrobacter amalonaticus</name>
    <dbReference type="NCBI Taxonomy" id="35703"/>
    <lineage>
        <taxon>Bacteria</taxon>
        <taxon>Pseudomonadati</taxon>
        <taxon>Pseudomonadota</taxon>
        <taxon>Gammaproteobacteria</taxon>
        <taxon>Enterobacterales</taxon>
        <taxon>Enterobacteriaceae</taxon>
        <taxon>Citrobacter</taxon>
    </lineage>
</organism>
<evidence type="ECO:0000259" key="3">
    <source>
        <dbReference type="PROSITE" id="PS51208"/>
    </source>
</evidence>
<dbReference type="PANTHER" id="PTHR12338:SF5">
    <property type="entry name" value="ANTIGEN 43-RELATED"/>
    <property type="match status" value="1"/>
</dbReference>
<feature type="region of interest" description="Disordered" evidence="1">
    <location>
        <begin position="703"/>
        <end position="749"/>
    </location>
</feature>
<dbReference type="CDD" id="cd01344">
    <property type="entry name" value="PL2_Passenger_AT"/>
    <property type="match status" value="1"/>
</dbReference>
<dbReference type="EMBL" id="RCYA01000013">
    <property type="protein sequence ID" value="RYT41095.1"/>
    <property type="molecule type" value="Genomic_DNA"/>
</dbReference>
<feature type="domain" description="Autotransporter" evidence="3">
    <location>
        <begin position="779"/>
        <end position="1058"/>
    </location>
</feature>
<dbReference type="InterPro" id="IPR011050">
    <property type="entry name" value="Pectin_lyase_fold/virulence"/>
</dbReference>
<evidence type="ECO:0000256" key="1">
    <source>
        <dbReference type="SAM" id="MobiDB-lite"/>
    </source>
</evidence>
<dbReference type="Pfam" id="PF18883">
    <property type="entry name" value="AC_1"/>
    <property type="match status" value="1"/>
</dbReference>
<dbReference type="InterPro" id="IPR050909">
    <property type="entry name" value="Bact_Autotransporter_VF"/>
</dbReference>
<evidence type="ECO:0000313" key="4">
    <source>
        <dbReference type="EMBL" id="RYT41095.1"/>
    </source>
</evidence>
<name>A0ABY0HRI9_CITAM</name>
<dbReference type="SUPFAM" id="SSF103515">
    <property type="entry name" value="Autotransporter"/>
    <property type="match status" value="1"/>
</dbReference>
<feature type="signal peptide" evidence="2">
    <location>
        <begin position="1"/>
        <end position="33"/>
    </location>
</feature>
<dbReference type="InterPro" id="IPR043990">
    <property type="entry name" value="AC_1"/>
</dbReference>